<dbReference type="AlphaFoldDB" id="A0A0P4WHL1"/>
<dbReference type="OrthoDB" id="10264777at2759"/>
<dbReference type="Gene3D" id="2.30.40.10">
    <property type="entry name" value="Urease, subunit C, domain 1"/>
    <property type="match status" value="1"/>
</dbReference>
<dbReference type="FunFam" id="3.20.20.140:FF:000023">
    <property type="entry name" value="N-acetylglucosamine-6-phosphate deacetylase"/>
    <property type="match status" value="1"/>
</dbReference>
<evidence type="ECO:0000256" key="8">
    <source>
        <dbReference type="PIRNR" id="PIRNR038994"/>
    </source>
</evidence>
<reference evidence="13" key="1">
    <citation type="submission" date="2015-10" db="EMBL/GenBank/DDBJ databases">
        <title>Daphnia magna gene sets from two clonal populations assembled and annotated with EvidentialGene.</title>
        <authorList>
            <person name="Gilbert D."/>
            <person name="Podicheti R."/>
            <person name="Orsini L."/>
            <person name="Colbourne J."/>
            <person name="Pfrender M."/>
        </authorList>
    </citation>
    <scope>NUCLEOTIDE SEQUENCE</scope>
</reference>
<feature type="domain" description="Amidohydrolase-related" evidence="12">
    <location>
        <begin position="56"/>
        <end position="390"/>
    </location>
</feature>
<sequence length="411" mass="44977">MKSDIIQFHNCFILRDGQIIKEDLWTCERKIVDPEPIFFDKKDYADIKIDCQGLLIAPGYIDLQVNGGFGVDFSRDSETIDQGLEVVAKGLLVYGTTSFCPTLVTSSPEFYHQVVGKIKKTPGSSKGAEILGIHVEGPFINNDKKGAHEKKFIHKFNHGANSIEEVYGKDWRNISMVTLAPELENSTEAIKHLTSNGVTVSLGHSMGSLVQGEEAVRNGASFITHLFNAMLPFHHRDPGLIGLLASSKIPPGKTVYYGIIADGIHTHPAALRIAYRTHPKGLVLVTDAISALGLEPGQYKLGYQDVEVKENCAMLSGTTTLCGAIASMDKCVRHLKRATECSTVEALEAATLHPACALGIQDRKGSLLFGRDADLVMLDHELNVVSTWIASERVYQNPVALELIVQRVTKI</sequence>
<evidence type="ECO:0000256" key="3">
    <source>
        <dbReference type="ARBA" id="ARBA00018029"/>
    </source>
</evidence>
<evidence type="ECO:0000313" key="14">
    <source>
        <dbReference type="EMBL" id="KZS11258.1"/>
    </source>
</evidence>
<dbReference type="GO" id="GO:0106279">
    <property type="term" value="P:negative regulation of UDP-N-acetylglucosamine biosynthetic process"/>
    <property type="evidence" value="ECO:0007669"/>
    <property type="project" value="UniProtKB-ARBA"/>
</dbReference>
<evidence type="ECO:0000256" key="1">
    <source>
        <dbReference type="ARBA" id="ARBA00010716"/>
    </source>
</evidence>
<evidence type="ECO:0000256" key="11">
    <source>
        <dbReference type="PIRSR" id="PIRSR038994-3"/>
    </source>
</evidence>
<dbReference type="GO" id="GO:0046872">
    <property type="term" value="F:metal ion binding"/>
    <property type="evidence" value="ECO:0007669"/>
    <property type="project" value="UniProtKB-KW"/>
</dbReference>
<dbReference type="EMBL" id="LRGB01001581">
    <property type="protein sequence ID" value="KZS11258.1"/>
    <property type="molecule type" value="Genomic_DNA"/>
</dbReference>
<dbReference type="GO" id="GO:0019262">
    <property type="term" value="P:N-acetylneuraminate catabolic process"/>
    <property type="evidence" value="ECO:0007669"/>
    <property type="project" value="UniProtKB-ARBA"/>
</dbReference>
<dbReference type="InterPro" id="IPR003764">
    <property type="entry name" value="GlcNAc_6-P_deAcase"/>
</dbReference>
<dbReference type="NCBIfam" id="TIGR00221">
    <property type="entry name" value="nagA"/>
    <property type="match status" value="1"/>
</dbReference>
<proteinExistence type="inferred from homology"/>
<dbReference type="SUPFAM" id="SSF51338">
    <property type="entry name" value="Composite domain of metallo-dependent hydrolases"/>
    <property type="match status" value="1"/>
</dbReference>
<feature type="binding site" evidence="10">
    <location>
        <position position="236"/>
    </location>
    <ligand>
        <name>substrate</name>
    </ligand>
</feature>
<dbReference type="CDD" id="cd00854">
    <property type="entry name" value="NagA"/>
    <property type="match status" value="1"/>
</dbReference>
<comment type="similarity">
    <text evidence="1 8">Belongs to the metallo-dependent hydrolases superfamily. NagA family.</text>
</comment>
<feature type="binding site" evidence="11">
    <location>
        <position position="225"/>
    </location>
    <ligand>
        <name>Zn(2+)</name>
        <dbReference type="ChEBI" id="CHEBI:29105"/>
    </ligand>
</feature>
<evidence type="ECO:0000256" key="6">
    <source>
        <dbReference type="ARBA" id="ARBA00023277"/>
    </source>
</evidence>
<evidence type="ECO:0000256" key="7">
    <source>
        <dbReference type="ARBA" id="ARBA00047647"/>
    </source>
</evidence>
<dbReference type="SUPFAM" id="SSF51556">
    <property type="entry name" value="Metallo-dependent hydrolases"/>
    <property type="match status" value="1"/>
</dbReference>
<dbReference type="PANTHER" id="PTHR11113">
    <property type="entry name" value="N-ACETYLGLUCOSAMINE-6-PHOSPHATE DEACETYLASE"/>
    <property type="match status" value="1"/>
</dbReference>
<feature type="binding site" evidence="10">
    <location>
        <begin position="321"/>
        <end position="323"/>
    </location>
    <ligand>
        <name>substrate</name>
    </ligand>
</feature>
<organism evidence="13">
    <name type="scientific">Daphnia magna</name>
    <dbReference type="NCBI Taxonomy" id="35525"/>
    <lineage>
        <taxon>Eukaryota</taxon>
        <taxon>Metazoa</taxon>
        <taxon>Ecdysozoa</taxon>
        <taxon>Arthropoda</taxon>
        <taxon>Crustacea</taxon>
        <taxon>Branchiopoda</taxon>
        <taxon>Diplostraca</taxon>
        <taxon>Cladocera</taxon>
        <taxon>Anomopoda</taxon>
        <taxon>Daphniidae</taxon>
        <taxon>Daphnia</taxon>
    </lineage>
</organism>
<evidence type="ECO:0000256" key="2">
    <source>
        <dbReference type="ARBA" id="ARBA00011899"/>
    </source>
</evidence>
<dbReference type="InterPro" id="IPR006680">
    <property type="entry name" value="Amidohydro-rel"/>
</dbReference>
<evidence type="ECO:0000313" key="13">
    <source>
        <dbReference type="EMBL" id="JAI68241.1"/>
    </source>
</evidence>
<dbReference type="PIRSF" id="PIRSF038994">
    <property type="entry name" value="NagA"/>
    <property type="match status" value="1"/>
</dbReference>
<dbReference type="Proteomes" id="UP000076858">
    <property type="component" value="Unassembled WGS sequence"/>
</dbReference>
<keyword evidence="4 11" id="KW-0479">Metal-binding</keyword>
<feature type="binding site" evidence="11">
    <location>
        <position position="136"/>
    </location>
    <ligand>
        <name>Zn(2+)</name>
        <dbReference type="ChEBI" id="CHEBI:29105"/>
    </ligand>
</feature>
<dbReference type="InterPro" id="IPR032466">
    <property type="entry name" value="Metal_Hydrolase"/>
</dbReference>
<feature type="binding site" evidence="10">
    <location>
        <position position="265"/>
    </location>
    <ligand>
        <name>substrate</name>
    </ligand>
</feature>
<keyword evidence="5 8" id="KW-0378">Hydrolase</keyword>
<dbReference type="InterPro" id="IPR011059">
    <property type="entry name" value="Metal-dep_hydrolase_composite"/>
</dbReference>
<evidence type="ECO:0000259" key="12">
    <source>
        <dbReference type="Pfam" id="PF01979"/>
    </source>
</evidence>
<comment type="cofactor">
    <cofactor evidence="11">
        <name>a divalent metal cation</name>
        <dbReference type="ChEBI" id="CHEBI:60240"/>
    </cofactor>
    <text evidence="11">Binds 1 divalent metal cation per subunit.</text>
</comment>
<dbReference type="EC" id="3.5.1.25" evidence="2 8"/>
<comment type="catalytic activity">
    <reaction evidence="7 8">
        <text>N-acetyl-D-glucosamine 6-phosphate + H2O = D-glucosamine 6-phosphate + acetate</text>
        <dbReference type="Rhea" id="RHEA:22936"/>
        <dbReference type="ChEBI" id="CHEBI:15377"/>
        <dbReference type="ChEBI" id="CHEBI:30089"/>
        <dbReference type="ChEBI" id="CHEBI:57513"/>
        <dbReference type="ChEBI" id="CHEBI:58725"/>
        <dbReference type="EC" id="3.5.1.25"/>
    </reaction>
</comment>
<dbReference type="STRING" id="35525.A0A0P4WHL1"/>
<protein>
    <recommendedName>
        <fullName evidence="3 8">N-acetylglucosamine-6-phosphate deacetylase</fullName>
        <ecNumber evidence="2 8">3.5.1.25</ecNumber>
    </recommendedName>
</protein>
<evidence type="ECO:0000256" key="5">
    <source>
        <dbReference type="ARBA" id="ARBA00022801"/>
    </source>
</evidence>
<accession>A0A0P4WHL1</accession>
<dbReference type="GO" id="GO:0008448">
    <property type="term" value="F:N-acetylglucosamine-6-phosphate deacetylase activity"/>
    <property type="evidence" value="ECO:0007669"/>
    <property type="project" value="UniProtKB-UniRule"/>
</dbReference>
<dbReference type="GO" id="GO:0006046">
    <property type="term" value="P:N-acetylglucosamine catabolic process"/>
    <property type="evidence" value="ECO:0007669"/>
    <property type="project" value="TreeGrafter"/>
</dbReference>
<dbReference type="PANTHER" id="PTHR11113:SF14">
    <property type="entry name" value="N-ACETYLGLUCOSAMINE-6-PHOSPHATE DEACETYLASE"/>
    <property type="match status" value="1"/>
</dbReference>
<feature type="active site" description="Proton donor/acceptor" evidence="9">
    <location>
        <position position="287"/>
    </location>
</feature>
<name>A0A0P4WHL1_9CRUS</name>
<dbReference type="Pfam" id="PF01979">
    <property type="entry name" value="Amidohydro_1"/>
    <property type="match status" value="1"/>
</dbReference>
<feature type="binding site" evidence="10">
    <location>
        <position position="147"/>
    </location>
    <ligand>
        <name>substrate</name>
    </ligand>
</feature>
<keyword evidence="6 8" id="KW-0119">Carbohydrate metabolism</keyword>
<evidence type="ECO:0000313" key="15">
    <source>
        <dbReference type="Proteomes" id="UP000076858"/>
    </source>
</evidence>
<dbReference type="Gene3D" id="3.20.20.140">
    <property type="entry name" value="Metal-dependent hydrolases"/>
    <property type="match status" value="1"/>
</dbReference>
<feature type="binding site" evidence="11">
    <location>
        <position position="204"/>
    </location>
    <ligand>
        <name>Zn(2+)</name>
        <dbReference type="ChEBI" id="CHEBI:29105"/>
    </ligand>
</feature>
<dbReference type="EMBL" id="GDIP01255160">
    <property type="protein sequence ID" value="JAI68241.1"/>
    <property type="molecule type" value="Transcribed_RNA"/>
</dbReference>
<keyword evidence="15" id="KW-1185">Reference proteome</keyword>
<evidence type="ECO:0000256" key="4">
    <source>
        <dbReference type="ARBA" id="ARBA00022723"/>
    </source>
</evidence>
<evidence type="ECO:0000256" key="10">
    <source>
        <dbReference type="PIRSR" id="PIRSR038994-2"/>
    </source>
</evidence>
<evidence type="ECO:0000256" key="9">
    <source>
        <dbReference type="PIRSR" id="PIRSR038994-1"/>
    </source>
</evidence>
<reference evidence="14 15" key="3">
    <citation type="submission" date="2016-03" db="EMBL/GenBank/DDBJ databases">
        <title>EvidentialGene: Evidence-directed Construction of Genes on Genomes.</title>
        <authorList>
            <person name="Gilbert D.G."/>
            <person name="Choi J.-H."/>
            <person name="Mockaitis K."/>
            <person name="Colbourne J."/>
            <person name="Pfrender M."/>
        </authorList>
    </citation>
    <scope>NUCLEOTIDE SEQUENCE [LARGE SCALE GENOMIC DNA]</scope>
    <source>
        <strain evidence="14 15">Xinb3</strain>
        <tissue evidence="14">Complete organism</tissue>
    </source>
</reference>
<reference evidence="13" key="2">
    <citation type="submission" date="2015-10" db="EMBL/GenBank/DDBJ databases">
        <authorList>
            <person name="Gilbert D.G."/>
        </authorList>
    </citation>
    <scope>NUCLEOTIDE SEQUENCE</scope>
</reference>
<feature type="binding site" evidence="10">
    <location>
        <begin position="228"/>
        <end position="229"/>
    </location>
    <ligand>
        <name>substrate</name>
    </ligand>
</feature>
<gene>
    <name evidence="14" type="ORF">APZ42_024014</name>
</gene>